<sequence>MRSTPGLTPLIGIVNVGVMIVAAVVLLVYPLGGDDEPTTGQVAAPSPQPSPTATPSREPQRASAESARRVRANELGMVPVLMYHRILPKPIASIDRTPSQLRRELERLAKGGYVPITAAQYASGAIDVPAGAHPVVLSFDDGHPSHFALGPDGAPKPDTVVGVLYDVAARYPGFRPVATFWINKYPFGLRDRERQAQAVRWLVEHGFEVANHTYSHPDLWRLRTKKVSEAIVRGERLVTSLGAPPSYTFALPYGSRPKKRSAARKGKWDGTSYAYHAVFMAGSEPSISPYAKAFDPYNIPRIQSNGKKGECRRWCSEYWLGWLDKHPDRRYTSDGDPTRVSMPRRFQGKIQAKLREAMIVY</sequence>
<gene>
    <name evidence="6" type="ORF">BJ981_005105</name>
</gene>
<dbReference type="Gene3D" id="3.20.20.370">
    <property type="entry name" value="Glycoside hydrolase/deacetylase"/>
    <property type="match status" value="1"/>
</dbReference>
<dbReference type="InterPro" id="IPR051398">
    <property type="entry name" value="Polysacch_Deacetylase"/>
</dbReference>
<dbReference type="Pfam" id="PF01522">
    <property type="entry name" value="Polysacc_deac_1"/>
    <property type="match status" value="1"/>
</dbReference>
<dbReference type="InterPro" id="IPR011330">
    <property type="entry name" value="Glyco_hydro/deAcase_b/a-brl"/>
</dbReference>
<keyword evidence="4" id="KW-0472">Membrane</keyword>
<dbReference type="SUPFAM" id="SSF88713">
    <property type="entry name" value="Glycoside hydrolase/deacetylase"/>
    <property type="match status" value="1"/>
</dbReference>
<comment type="caution">
    <text evidence="6">The sequence shown here is derived from an EMBL/GenBank/DDBJ whole genome shotgun (WGS) entry which is preliminary data.</text>
</comment>
<feature type="region of interest" description="Disordered" evidence="3">
    <location>
        <begin position="38"/>
        <end position="66"/>
    </location>
</feature>
<evidence type="ECO:0000259" key="5">
    <source>
        <dbReference type="Pfam" id="PF01522"/>
    </source>
</evidence>
<dbReference type="AlphaFoldDB" id="A0A7W9DSC0"/>
<evidence type="ECO:0000256" key="3">
    <source>
        <dbReference type="SAM" id="MobiDB-lite"/>
    </source>
</evidence>
<feature type="transmembrane region" description="Helical" evidence="4">
    <location>
        <begin position="7"/>
        <end position="29"/>
    </location>
</feature>
<proteinExistence type="predicted"/>
<evidence type="ECO:0000313" key="7">
    <source>
        <dbReference type="Proteomes" id="UP000588112"/>
    </source>
</evidence>
<dbReference type="PANTHER" id="PTHR34216">
    <property type="match status" value="1"/>
</dbReference>
<reference evidence="6 7" key="1">
    <citation type="submission" date="2020-08" db="EMBL/GenBank/DDBJ databases">
        <title>Sequencing the genomes of 1000 actinobacteria strains.</title>
        <authorList>
            <person name="Klenk H.-P."/>
        </authorList>
    </citation>
    <scope>NUCLEOTIDE SEQUENCE [LARGE SCALE GENOMIC DNA]</scope>
    <source>
        <strain evidence="6 7">DSM 45790</strain>
    </source>
</reference>
<evidence type="ECO:0000256" key="4">
    <source>
        <dbReference type="SAM" id="Phobius"/>
    </source>
</evidence>
<keyword evidence="2" id="KW-0732">Signal</keyword>
<feature type="domain" description="NodB homology" evidence="5">
    <location>
        <begin position="131"/>
        <end position="260"/>
    </location>
</feature>
<comment type="subcellular location">
    <subcellularLocation>
        <location evidence="1">Secreted</location>
    </subcellularLocation>
</comment>
<dbReference type="PANTHER" id="PTHR34216:SF3">
    <property type="entry name" value="POLY-BETA-1,6-N-ACETYL-D-GLUCOSAMINE N-DEACETYLASE"/>
    <property type="match status" value="1"/>
</dbReference>
<protein>
    <submittedName>
        <fullName evidence="6">Peptidoglycan/xylan/chitin deacetylase (PgdA/CDA1 family)</fullName>
    </submittedName>
</protein>
<evidence type="ECO:0000256" key="2">
    <source>
        <dbReference type="ARBA" id="ARBA00022729"/>
    </source>
</evidence>
<dbReference type="Proteomes" id="UP000588112">
    <property type="component" value="Unassembled WGS sequence"/>
</dbReference>
<keyword evidence="4" id="KW-0812">Transmembrane</keyword>
<dbReference type="RefSeq" id="WP_239139626.1">
    <property type="nucleotide sequence ID" value="NZ_BOOS01000058.1"/>
</dbReference>
<dbReference type="GO" id="GO:0005576">
    <property type="term" value="C:extracellular region"/>
    <property type="evidence" value="ECO:0007669"/>
    <property type="project" value="UniProtKB-SubCell"/>
</dbReference>
<evidence type="ECO:0000256" key="1">
    <source>
        <dbReference type="ARBA" id="ARBA00004613"/>
    </source>
</evidence>
<accession>A0A7W9DSC0</accession>
<organism evidence="6 7">
    <name type="scientific">Sphaerisporangium krabiense</name>
    <dbReference type="NCBI Taxonomy" id="763782"/>
    <lineage>
        <taxon>Bacteria</taxon>
        <taxon>Bacillati</taxon>
        <taxon>Actinomycetota</taxon>
        <taxon>Actinomycetes</taxon>
        <taxon>Streptosporangiales</taxon>
        <taxon>Streptosporangiaceae</taxon>
        <taxon>Sphaerisporangium</taxon>
    </lineage>
</organism>
<evidence type="ECO:0000313" key="6">
    <source>
        <dbReference type="EMBL" id="MBB5629406.1"/>
    </source>
</evidence>
<feature type="compositionally biased region" description="Low complexity" evidence="3">
    <location>
        <begin position="53"/>
        <end position="65"/>
    </location>
</feature>
<dbReference type="InterPro" id="IPR002509">
    <property type="entry name" value="NODB_dom"/>
</dbReference>
<name>A0A7W9DSC0_9ACTN</name>
<dbReference type="GO" id="GO:0016810">
    <property type="term" value="F:hydrolase activity, acting on carbon-nitrogen (but not peptide) bonds"/>
    <property type="evidence" value="ECO:0007669"/>
    <property type="project" value="InterPro"/>
</dbReference>
<dbReference type="EMBL" id="JACHBR010000001">
    <property type="protein sequence ID" value="MBB5629406.1"/>
    <property type="molecule type" value="Genomic_DNA"/>
</dbReference>
<keyword evidence="7" id="KW-1185">Reference proteome</keyword>
<keyword evidence="4" id="KW-1133">Transmembrane helix</keyword>
<dbReference type="GO" id="GO:0005975">
    <property type="term" value="P:carbohydrate metabolic process"/>
    <property type="evidence" value="ECO:0007669"/>
    <property type="project" value="InterPro"/>
</dbReference>